<gene>
    <name evidence="2" type="ORF">TSUD_272860</name>
</gene>
<evidence type="ECO:0000256" key="1">
    <source>
        <dbReference type="SAM" id="MobiDB-lite"/>
    </source>
</evidence>
<protein>
    <submittedName>
        <fullName evidence="2">Uncharacterized protein</fullName>
    </submittedName>
</protein>
<proteinExistence type="predicted"/>
<reference evidence="3" key="1">
    <citation type="journal article" date="2017" name="Front. Plant Sci.">
        <title>Climate Clever Clovers: New Paradigm to Reduce the Environmental Footprint of Ruminants by Breeding Low Methanogenic Forages Utilizing Haplotype Variation.</title>
        <authorList>
            <person name="Kaur P."/>
            <person name="Appels R."/>
            <person name="Bayer P.E."/>
            <person name="Keeble-Gagnere G."/>
            <person name="Wang J."/>
            <person name="Hirakawa H."/>
            <person name="Shirasawa K."/>
            <person name="Vercoe P."/>
            <person name="Stefanova K."/>
            <person name="Durmic Z."/>
            <person name="Nichols P."/>
            <person name="Revell C."/>
            <person name="Isobe S.N."/>
            <person name="Edwards D."/>
            <person name="Erskine W."/>
        </authorList>
    </citation>
    <scope>NUCLEOTIDE SEQUENCE [LARGE SCALE GENOMIC DNA]</scope>
    <source>
        <strain evidence="3">cv. Daliak</strain>
    </source>
</reference>
<sequence length="80" mass="8899">MACLDLACYYSLDSQQVIISKFVLGGCSSENGSYSGSHEKKLYVSGGLKPPEILGRKVENSKSRRKFKNPSQRRANKIFP</sequence>
<dbReference type="AlphaFoldDB" id="A0A2Z6NPM9"/>
<keyword evidence="3" id="KW-1185">Reference proteome</keyword>
<dbReference type="EMBL" id="DF974194">
    <property type="protein sequence ID" value="GAU46258.1"/>
    <property type="molecule type" value="Genomic_DNA"/>
</dbReference>
<evidence type="ECO:0000313" key="3">
    <source>
        <dbReference type="Proteomes" id="UP000242715"/>
    </source>
</evidence>
<dbReference type="Proteomes" id="UP000242715">
    <property type="component" value="Unassembled WGS sequence"/>
</dbReference>
<evidence type="ECO:0000313" key="2">
    <source>
        <dbReference type="EMBL" id="GAU46258.1"/>
    </source>
</evidence>
<organism evidence="2 3">
    <name type="scientific">Trifolium subterraneum</name>
    <name type="common">Subterranean clover</name>
    <dbReference type="NCBI Taxonomy" id="3900"/>
    <lineage>
        <taxon>Eukaryota</taxon>
        <taxon>Viridiplantae</taxon>
        <taxon>Streptophyta</taxon>
        <taxon>Embryophyta</taxon>
        <taxon>Tracheophyta</taxon>
        <taxon>Spermatophyta</taxon>
        <taxon>Magnoliopsida</taxon>
        <taxon>eudicotyledons</taxon>
        <taxon>Gunneridae</taxon>
        <taxon>Pentapetalae</taxon>
        <taxon>rosids</taxon>
        <taxon>fabids</taxon>
        <taxon>Fabales</taxon>
        <taxon>Fabaceae</taxon>
        <taxon>Papilionoideae</taxon>
        <taxon>50 kb inversion clade</taxon>
        <taxon>NPAAA clade</taxon>
        <taxon>Hologalegina</taxon>
        <taxon>IRL clade</taxon>
        <taxon>Trifolieae</taxon>
        <taxon>Trifolium</taxon>
    </lineage>
</organism>
<accession>A0A2Z6NPM9</accession>
<name>A0A2Z6NPM9_TRISU</name>
<feature type="region of interest" description="Disordered" evidence="1">
    <location>
        <begin position="59"/>
        <end position="80"/>
    </location>
</feature>